<sequence>IIIHDIDIARWVARAQEEENAPGFTASETWVRRFKFMHNIVSRKVTKFVIKKSMLLETDLENKCVTFIKNLKYYIGHYGLKNIYNSDQSRFQLEFHTGRILARKGTKKVQTVVQSLSSTTHSYTIQPTITADGRLLSPLSIVLKEVGGIFGPRVQENIFKARNIYTMASKSGKLTSQHVKTWLKDVYFPNVRAKSVLLLDSWTGQCPNIIAETRSEFATDIVLLTIPAGTMRKIQPLDVYGFRMWKNFIKYFSNMVMLLDLAINLHVRNNILKLQSLTHNQFSLPRFRNLFKYAWFKSRHVQNKPTEFQTSVEFCFKSNTKIYCDICGQTTIIICSWCKKSLCVTHFFHEHHLC</sequence>
<dbReference type="OMA" id="CERSFCF"/>
<feature type="domain" description="Transposase Tc5 C-terminal" evidence="1">
    <location>
        <begin position="295"/>
        <end position="354"/>
    </location>
</feature>
<name>E2C2V8_HARSA</name>
<evidence type="ECO:0000313" key="2">
    <source>
        <dbReference type="EMBL" id="EFN77720.1"/>
    </source>
</evidence>
<reference evidence="2 3" key="1">
    <citation type="journal article" date="2010" name="Science">
        <title>Genomic comparison of the ants Camponotus floridanus and Harpegnathos saltator.</title>
        <authorList>
            <person name="Bonasio R."/>
            <person name="Zhang G."/>
            <person name="Ye C."/>
            <person name="Mutti N.S."/>
            <person name="Fang X."/>
            <person name="Qin N."/>
            <person name="Donahue G."/>
            <person name="Yang P."/>
            <person name="Li Q."/>
            <person name="Li C."/>
            <person name="Zhang P."/>
            <person name="Huang Z."/>
            <person name="Berger S.L."/>
            <person name="Reinberg D."/>
            <person name="Wang J."/>
            <person name="Liebig J."/>
        </authorList>
    </citation>
    <scope>NUCLEOTIDE SEQUENCE [LARGE SCALE GENOMIC DNA]</scope>
    <source>
        <strain evidence="2 3">R22 G/1</strain>
    </source>
</reference>
<evidence type="ECO:0000259" key="1">
    <source>
        <dbReference type="Pfam" id="PF04236"/>
    </source>
</evidence>
<organism evidence="3">
    <name type="scientific">Harpegnathos saltator</name>
    <name type="common">Jerdon's jumping ant</name>
    <dbReference type="NCBI Taxonomy" id="610380"/>
    <lineage>
        <taxon>Eukaryota</taxon>
        <taxon>Metazoa</taxon>
        <taxon>Ecdysozoa</taxon>
        <taxon>Arthropoda</taxon>
        <taxon>Hexapoda</taxon>
        <taxon>Insecta</taxon>
        <taxon>Pterygota</taxon>
        <taxon>Neoptera</taxon>
        <taxon>Endopterygota</taxon>
        <taxon>Hymenoptera</taxon>
        <taxon>Apocrita</taxon>
        <taxon>Aculeata</taxon>
        <taxon>Formicoidea</taxon>
        <taxon>Formicidae</taxon>
        <taxon>Ponerinae</taxon>
        <taxon>Ponerini</taxon>
        <taxon>Harpegnathos</taxon>
    </lineage>
</organism>
<evidence type="ECO:0000313" key="3">
    <source>
        <dbReference type="Proteomes" id="UP000008237"/>
    </source>
</evidence>
<protein>
    <recommendedName>
        <fullName evidence="1">Transposase Tc5 C-terminal domain-containing protein</fullName>
    </recommendedName>
</protein>
<dbReference type="Pfam" id="PF04236">
    <property type="entry name" value="Transp_Tc5_C"/>
    <property type="match status" value="1"/>
</dbReference>
<dbReference type="InParanoid" id="E2C2V8"/>
<dbReference type="EMBL" id="GL452230">
    <property type="protein sequence ID" value="EFN77720.1"/>
    <property type="molecule type" value="Genomic_DNA"/>
</dbReference>
<dbReference type="GO" id="GO:0003676">
    <property type="term" value="F:nucleic acid binding"/>
    <property type="evidence" value="ECO:0007669"/>
    <property type="project" value="InterPro"/>
</dbReference>
<dbReference type="InterPro" id="IPR007350">
    <property type="entry name" value="Transposase_Tc5_C"/>
</dbReference>
<keyword evidence="3" id="KW-1185">Reference proteome</keyword>
<proteinExistence type="predicted"/>
<dbReference type="OrthoDB" id="10051656at2759"/>
<dbReference type="Proteomes" id="UP000008237">
    <property type="component" value="Unassembled WGS sequence"/>
</dbReference>
<dbReference type="AlphaFoldDB" id="E2C2V8"/>
<feature type="non-terminal residue" evidence="2">
    <location>
        <position position="1"/>
    </location>
</feature>
<accession>E2C2V8</accession>
<feature type="non-terminal residue" evidence="2">
    <location>
        <position position="354"/>
    </location>
</feature>
<gene>
    <name evidence="2" type="ORF">EAI_08664</name>
</gene>